<dbReference type="GO" id="GO:0000981">
    <property type="term" value="F:DNA-binding transcription factor activity, RNA polymerase II-specific"/>
    <property type="evidence" value="ECO:0007669"/>
    <property type="project" value="InterPro"/>
</dbReference>
<dbReference type="SMART" id="SM00432">
    <property type="entry name" value="MADS"/>
    <property type="match status" value="1"/>
</dbReference>
<evidence type="ECO:0000256" key="2">
    <source>
        <dbReference type="ARBA" id="ARBA00023015"/>
    </source>
</evidence>
<dbReference type="AlphaFoldDB" id="A0A834TFM6"/>
<dbReference type="InterPro" id="IPR002100">
    <property type="entry name" value="TF_MADSbox"/>
</dbReference>
<dbReference type="GO" id="GO:0045944">
    <property type="term" value="P:positive regulation of transcription by RNA polymerase II"/>
    <property type="evidence" value="ECO:0007669"/>
    <property type="project" value="InterPro"/>
</dbReference>
<keyword evidence="4" id="KW-0804">Transcription</keyword>
<comment type="subcellular location">
    <subcellularLocation>
        <location evidence="1">Nucleus</location>
    </subcellularLocation>
</comment>
<dbReference type="PANTHER" id="PTHR11945:SF534">
    <property type="entry name" value="MYOCYTE-SPECIFIC ENHANCER FACTOR 2"/>
    <property type="match status" value="1"/>
</dbReference>
<feature type="domain" description="MADS-box" evidence="7">
    <location>
        <begin position="161"/>
        <end position="208"/>
    </location>
</feature>
<dbReference type="GO" id="GO:0046983">
    <property type="term" value="F:protein dimerization activity"/>
    <property type="evidence" value="ECO:0007669"/>
    <property type="project" value="InterPro"/>
</dbReference>
<evidence type="ECO:0000256" key="4">
    <source>
        <dbReference type="ARBA" id="ARBA00023163"/>
    </source>
</evidence>
<evidence type="ECO:0000313" key="8">
    <source>
        <dbReference type="EMBL" id="KAF7819970.1"/>
    </source>
</evidence>
<dbReference type="GO" id="GO:0005634">
    <property type="term" value="C:nucleus"/>
    <property type="evidence" value="ECO:0007669"/>
    <property type="project" value="UniProtKB-SubCell"/>
</dbReference>
<dbReference type="GO" id="GO:0000978">
    <property type="term" value="F:RNA polymerase II cis-regulatory region sequence-specific DNA binding"/>
    <property type="evidence" value="ECO:0007669"/>
    <property type="project" value="TreeGrafter"/>
</dbReference>
<dbReference type="EMBL" id="JAAIUW010000008">
    <property type="protein sequence ID" value="KAF7819970.1"/>
    <property type="molecule type" value="Genomic_DNA"/>
</dbReference>
<evidence type="ECO:0000259" key="7">
    <source>
        <dbReference type="PROSITE" id="PS50066"/>
    </source>
</evidence>
<keyword evidence="5" id="KW-0539">Nucleus</keyword>
<dbReference type="Proteomes" id="UP000634136">
    <property type="component" value="Unassembled WGS sequence"/>
</dbReference>
<evidence type="ECO:0000256" key="5">
    <source>
        <dbReference type="ARBA" id="ARBA00023242"/>
    </source>
</evidence>
<sequence>MCLTTRSIPIPMGLTRQSLLHNNLSTLQRIEEPRLRLGMPNRGLPLPRGQAQAQARSGGTGEEEDSDAGRRGSRGEAVVLVDEDLEIVIGGEGNERVEVEMRELVLESEGEVEGECEGEMREEGVESGDGAAVDGDDARVAAGVAERVGARARDDVAANMDGRRRLIVKRIEDKKVRKATFERRKKGLLKKASEISTLCGVKACVIVFPPDELGEAHAQSWPPDPKDVMGIIQKYENDKSSRNKPRTVKNYDLREFFNDRKKQVVSETSKVRRQRLDMSFPTWDCRFDNLGEDQLGMLVSALDSKNIGNFEDYFSLVNYGSNGNMETTMPLSTSLMGQSSSSVAFEDFKIILTSLMTLD</sequence>
<keyword evidence="3" id="KW-0238">DNA-binding</keyword>
<dbReference type="Gene3D" id="3.40.1810.10">
    <property type="entry name" value="Transcription factor, MADS-box"/>
    <property type="match status" value="1"/>
</dbReference>
<dbReference type="PANTHER" id="PTHR11945">
    <property type="entry name" value="MADS BOX PROTEIN"/>
    <property type="match status" value="1"/>
</dbReference>
<dbReference type="PRINTS" id="PR00404">
    <property type="entry name" value="MADSDOMAIN"/>
</dbReference>
<organism evidence="8 9">
    <name type="scientific">Senna tora</name>
    <dbReference type="NCBI Taxonomy" id="362788"/>
    <lineage>
        <taxon>Eukaryota</taxon>
        <taxon>Viridiplantae</taxon>
        <taxon>Streptophyta</taxon>
        <taxon>Embryophyta</taxon>
        <taxon>Tracheophyta</taxon>
        <taxon>Spermatophyta</taxon>
        <taxon>Magnoliopsida</taxon>
        <taxon>eudicotyledons</taxon>
        <taxon>Gunneridae</taxon>
        <taxon>Pentapetalae</taxon>
        <taxon>rosids</taxon>
        <taxon>fabids</taxon>
        <taxon>Fabales</taxon>
        <taxon>Fabaceae</taxon>
        <taxon>Caesalpinioideae</taxon>
        <taxon>Cassia clade</taxon>
        <taxon>Senna</taxon>
    </lineage>
</organism>
<comment type="caution">
    <text evidence="8">The sequence shown here is derived from an EMBL/GenBank/DDBJ whole genome shotgun (WGS) entry which is preliminary data.</text>
</comment>
<dbReference type="CDD" id="cd00266">
    <property type="entry name" value="MADS_SRF_like"/>
    <property type="match status" value="1"/>
</dbReference>
<dbReference type="PROSITE" id="PS50066">
    <property type="entry name" value="MADS_BOX_2"/>
    <property type="match status" value="1"/>
</dbReference>
<name>A0A834TFM6_9FABA</name>
<evidence type="ECO:0000313" key="9">
    <source>
        <dbReference type="Proteomes" id="UP000634136"/>
    </source>
</evidence>
<dbReference type="SUPFAM" id="SSF55455">
    <property type="entry name" value="SRF-like"/>
    <property type="match status" value="1"/>
</dbReference>
<dbReference type="Pfam" id="PF00319">
    <property type="entry name" value="SRF-TF"/>
    <property type="match status" value="1"/>
</dbReference>
<evidence type="ECO:0000256" key="1">
    <source>
        <dbReference type="ARBA" id="ARBA00004123"/>
    </source>
</evidence>
<dbReference type="InterPro" id="IPR036879">
    <property type="entry name" value="TF_MADSbox_sf"/>
</dbReference>
<reference evidence="8" key="1">
    <citation type="submission" date="2020-09" db="EMBL/GenBank/DDBJ databases">
        <title>Genome-Enabled Discovery of Anthraquinone Biosynthesis in Senna tora.</title>
        <authorList>
            <person name="Kang S.-H."/>
            <person name="Pandey R.P."/>
            <person name="Lee C.-M."/>
            <person name="Sim J.-S."/>
            <person name="Jeong J.-T."/>
            <person name="Choi B.-S."/>
            <person name="Jung M."/>
            <person name="Ginzburg D."/>
            <person name="Zhao K."/>
            <person name="Won S.Y."/>
            <person name="Oh T.-J."/>
            <person name="Yu Y."/>
            <person name="Kim N.-H."/>
            <person name="Lee O.R."/>
            <person name="Lee T.-H."/>
            <person name="Bashyal P."/>
            <person name="Kim T.-S."/>
            <person name="Lee W.-H."/>
            <person name="Kawkins C."/>
            <person name="Kim C.-K."/>
            <person name="Kim J.S."/>
            <person name="Ahn B.O."/>
            <person name="Rhee S.Y."/>
            <person name="Sohng J.K."/>
        </authorList>
    </citation>
    <scope>NUCLEOTIDE SEQUENCE</scope>
    <source>
        <tissue evidence="8">Leaf</tissue>
    </source>
</reference>
<proteinExistence type="predicted"/>
<evidence type="ECO:0000256" key="3">
    <source>
        <dbReference type="ARBA" id="ARBA00023125"/>
    </source>
</evidence>
<dbReference type="InterPro" id="IPR033897">
    <property type="entry name" value="SRF-like_MADS-box"/>
</dbReference>
<feature type="region of interest" description="Disordered" evidence="6">
    <location>
        <begin position="37"/>
        <end position="75"/>
    </location>
</feature>
<evidence type="ECO:0000256" key="6">
    <source>
        <dbReference type="SAM" id="MobiDB-lite"/>
    </source>
</evidence>
<gene>
    <name evidence="8" type="ORF">G2W53_025425</name>
</gene>
<protein>
    <submittedName>
        <fullName evidence="8">Agamous-like MADS-box protein AGL82</fullName>
    </submittedName>
</protein>
<dbReference type="OrthoDB" id="601557at2759"/>
<keyword evidence="2" id="KW-0805">Transcription regulation</keyword>
<accession>A0A834TFM6</accession>
<keyword evidence="9" id="KW-1185">Reference proteome</keyword>